<evidence type="ECO:0000256" key="4">
    <source>
        <dbReference type="ARBA" id="ARBA00022574"/>
    </source>
</evidence>
<evidence type="ECO:0000256" key="2">
    <source>
        <dbReference type="ARBA" id="ARBA00005434"/>
    </source>
</evidence>
<evidence type="ECO:0000256" key="3">
    <source>
        <dbReference type="ARBA" id="ARBA00021132"/>
    </source>
</evidence>
<evidence type="ECO:0000256" key="6">
    <source>
        <dbReference type="ARBA" id="ARBA00022763"/>
    </source>
</evidence>
<reference evidence="11" key="1">
    <citation type="submission" date="2023-07" db="EMBL/GenBank/DDBJ databases">
        <title>Black Yeasts Isolated from many extreme environments.</title>
        <authorList>
            <person name="Coleine C."/>
            <person name="Stajich J.E."/>
            <person name="Selbmann L."/>
        </authorList>
    </citation>
    <scope>NUCLEOTIDE SEQUENCE</scope>
    <source>
        <strain evidence="11">CCFEE 5485</strain>
    </source>
</reference>
<dbReference type="SUPFAM" id="SSF50978">
    <property type="entry name" value="WD40 repeat-like"/>
    <property type="match status" value="1"/>
</dbReference>
<keyword evidence="4 8" id="KW-0853">WD repeat</keyword>
<dbReference type="EMBL" id="JAUTXT010000053">
    <property type="protein sequence ID" value="KAK3670675.1"/>
    <property type="molecule type" value="Genomic_DNA"/>
</dbReference>
<dbReference type="GO" id="GO:0003677">
    <property type="term" value="F:DNA binding"/>
    <property type="evidence" value="ECO:0007669"/>
    <property type="project" value="UniProtKB-UniRule"/>
</dbReference>
<dbReference type="AlphaFoldDB" id="A0AAE0WIG5"/>
<dbReference type="InterPro" id="IPR001680">
    <property type="entry name" value="WD40_rpt"/>
</dbReference>
<evidence type="ECO:0000256" key="5">
    <source>
        <dbReference type="ARBA" id="ARBA00022737"/>
    </source>
</evidence>
<keyword evidence="5" id="KW-0677">Repeat</keyword>
<dbReference type="GO" id="GO:2000001">
    <property type="term" value="P:regulation of DNA damage checkpoint"/>
    <property type="evidence" value="ECO:0007669"/>
    <property type="project" value="TreeGrafter"/>
</dbReference>
<feature type="repeat" description="WD" evidence="8">
    <location>
        <begin position="358"/>
        <end position="374"/>
    </location>
</feature>
<evidence type="ECO:0000256" key="7">
    <source>
        <dbReference type="ARBA" id="ARBA00023125"/>
    </source>
</evidence>
<name>A0AAE0WIG5_9PEZI</name>
<evidence type="ECO:0000256" key="10">
    <source>
        <dbReference type="SAM" id="MobiDB-lite"/>
    </source>
</evidence>
<dbReference type="InterPro" id="IPR036322">
    <property type="entry name" value="WD40_repeat_dom_sf"/>
</dbReference>
<feature type="compositionally biased region" description="Low complexity" evidence="10">
    <location>
        <begin position="33"/>
        <end position="55"/>
    </location>
</feature>
<organism evidence="11 12">
    <name type="scientific">Recurvomyces mirabilis</name>
    <dbReference type="NCBI Taxonomy" id="574656"/>
    <lineage>
        <taxon>Eukaryota</taxon>
        <taxon>Fungi</taxon>
        <taxon>Dikarya</taxon>
        <taxon>Ascomycota</taxon>
        <taxon>Pezizomycotina</taxon>
        <taxon>Dothideomycetes</taxon>
        <taxon>Dothideomycetidae</taxon>
        <taxon>Mycosphaerellales</taxon>
        <taxon>Teratosphaeriaceae</taxon>
        <taxon>Recurvomyces</taxon>
    </lineage>
</organism>
<dbReference type="Gene3D" id="2.130.10.10">
    <property type="entry name" value="YVTN repeat-like/Quinoprotein amine dehydrogenase"/>
    <property type="match status" value="1"/>
</dbReference>
<dbReference type="PANTHER" id="PTHR14773:SF0">
    <property type="entry name" value="WD REPEAT-CONTAINING PROTEIN 76"/>
    <property type="match status" value="1"/>
</dbReference>
<accession>A0AAE0WIG5</accession>
<dbReference type="PANTHER" id="PTHR14773">
    <property type="entry name" value="WD REPEAT-CONTAINING PROTEIN 76"/>
    <property type="match status" value="1"/>
</dbReference>
<keyword evidence="7 9" id="KW-0238">DNA-binding</keyword>
<gene>
    <name evidence="11" type="ORF">LTR78_009510</name>
</gene>
<dbReference type="FunFam" id="2.130.10.10:FF:000562">
    <property type="entry name" value="DNA damage-binding protein CMR1"/>
    <property type="match status" value="1"/>
</dbReference>
<feature type="region of interest" description="Disordered" evidence="10">
    <location>
        <begin position="33"/>
        <end position="96"/>
    </location>
</feature>
<comment type="caution">
    <text evidence="11">The sequence shown here is derived from an EMBL/GenBank/DDBJ whole genome shotgun (WGS) entry which is preliminary data.</text>
</comment>
<dbReference type="PROSITE" id="PS50082">
    <property type="entry name" value="WD_REPEATS_2"/>
    <property type="match status" value="2"/>
</dbReference>
<dbReference type="InterPro" id="IPR019775">
    <property type="entry name" value="WD40_repeat_CS"/>
</dbReference>
<feature type="compositionally biased region" description="Basic and acidic residues" evidence="10">
    <location>
        <begin position="87"/>
        <end position="96"/>
    </location>
</feature>
<protein>
    <recommendedName>
        <fullName evidence="3 9">DNA damage-binding protein CMR1</fullName>
    </recommendedName>
</protein>
<keyword evidence="6 9" id="KW-0227">DNA damage</keyword>
<evidence type="ECO:0000256" key="9">
    <source>
        <dbReference type="RuleBase" id="RU365004"/>
    </source>
</evidence>
<proteinExistence type="inferred from homology"/>
<keyword evidence="12" id="KW-1185">Reference proteome</keyword>
<dbReference type="InterPro" id="IPR015943">
    <property type="entry name" value="WD40/YVTN_repeat-like_dom_sf"/>
</dbReference>
<evidence type="ECO:0000313" key="11">
    <source>
        <dbReference type="EMBL" id="KAK3670675.1"/>
    </source>
</evidence>
<comment type="similarity">
    <text evidence="2 9">Belongs to the WD repeat DDB2/WDR76 family.</text>
</comment>
<dbReference type="SMART" id="SM00320">
    <property type="entry name" value="WD40"/>
    <property type="match status" value="4"/>
</dbReference>
<dbReference type="GO" id="GO:0005634">
    <property type="term" value="C:nucleus"/>
    <property type="evidence" value="ECO:0007669"/>
    <property type="project" value="TreeGrafter"/>
</dbReference>
<feature type="repeat" description="WD" evidence="8">
    <location>
        <begin position="248"/>
        <end position="290"/>
    </location>
</feature>
<dbReference type="GO" id="GO:0006974">
    <property type="term" value="P:DNA damage response"/>
    <property type="evidence" value="ECO:0007669"/>
    <property type="project" value="UniProtKB-KW"/>
</dbReference>
<dbReference type="Proteomes" id="UP001274830">
    <property type="component" value="Unassembled WGS sequence"/>
</dbReference>
<dbReference type="PROSITE" id="PS00678">
    <property type="entry name" value="WD_REPEATS_1"/>
    <property type="match status" value="1"/>
</dbReference>
<evidence type="ECO:0000313" key="12">
    <source>
        <dbReference type="Proteomes" id="UP001274830"/>
    </source>
</evidence>
<feature type="region of interest" description="Disordered" evidence="10">
    <location>
        <begin position="214"/>
        <end position="237"/>
    </location>
</feature>
<dbReference type="InterPro" id="IPR050853">
    <property type="entry name" value="WD_repeat_DNA-damage-binding"/>
</dbReference>
<evidence type="ECO:0000256" key="8">
    <source>
        <dbReference type="PROSITE-ProRule" id="PRU00221"/>
    </source>
</evidence>
<comment type="function">
    <text evidence="1 9">DNA-binding protein that binds to both single- and double-stranded DNA. Binds preferentially to UV-damaged DNA. May be involved in DNA-metabolic processes.</text>
</comment>
<sequence>MAVKKGVGQLSEYEQQRQEKIAKNQALLQQLQLDAQQTGLGPKSKPKSSSSTSSGQKRKRQLTKVKEEDNAPRRTSSRLKGIVADSEVARQKEEKEAEVFQEAQRAKRQRFSEDINLVDAVVNGRTWNKSGNWLTAFGPANPGERTFDAQDVKETSDKELREIRQRMSSLQLWEGAEPNRIKITPERIYSLGLHPTRDKALVFAGDKLGNLGLFDSSQTSPEQVKQEADDADEDGDVDDEIEPAITTFKIHTRTISAFQFSPHDQNALLTASYDSSIRKLDLEKGQAIEIYAPEDKGADDPISGVEISRQDPNRLHFTTLNGAFGLHDLRTPSTEAEIFQLCEKKIGGFSLHPAQPHLLATASLDRTLKIWDLRKITGKGEARSPFLMGEHESKLSVSHAAFNSAGQIATASYDDTIKIHTLPPDAATWKPGGHELSEAAMAPTTIIPHNNQTGRWVTILRAQWQLQPADGIQRFVIGNMNRFVDIYTSRGEQLAQLGGEGITAVPAVAMFHQSRDWVAAGTASGKLCLWM</sequence>
<dbReference type="Pfam" id="PF00400">
    <property type="entry name" value="WD40"/>
    <property type="match status" value="3"/>
</dbReference>
<evidence type="ECO:0000256" key="1">
    <source>
        <dbReference type="ARBA" id="ARBA00002653"/>
    </source>
</evidence>